<protein>
    <recommendedName>
        <fullName evidence="2">Glyoxalase-like domain-containing protein</fullName>
    </recommendedName>
</protein>
<dbReference type="Pfam" id="PF13468">
    <property type="entry name" value="Glyoxalase_3"/>
    <property type="match status" value="1"/>
</dbReference>
<evidence type="ECO:0000256" key="1">
    <source>
        <dbReference type="SAM" id="SignalP"/>
    </source>
</evidence>
<keyword evidence="4" id="KW-1185">Reference proteome</keyword>
<evidence type="ECO:0000259" key="2">
    <source>
        <dbReference type="Pfam" id="PF13468"/>
    </source>
</evidence>
<gene>
    <name evidence="3" type="ORF">J2X20_004063</name>
</gene>
<dbReference type="RefSeq" id="WP_310268546.1">
    <property type="nucleotide sequence ID" value="NZ_JAVDXU010000003.1"/>
</dbReference>
<sequence length="259" mass="27294">MAGAVIRWALALLLAAGLPAGAQPLVRLDHIPTAVRSLDAAAADFRALGFAIKPGRPHAKGLNNAHVKFANGAGLELITATQARDALSGRYVDLLREGEGPAYLTLHAADAARAAAALKAAGIPHRLDADGLELTDPRLPWIFFAGDNRSPTDRPEHFAHANGAFATREVWVATDDPTPLAQLLAALGASSREEARGEPLKTRALVFELAAGGRVVIVPARHQLVPGHPLIGVVMATRASKAAPAERAHGLWLELRSER</sequence>
<feature type="domain" description="Glyoxalase-like" evidence="2">
    <location>
        <begin position="28"/>
        <end position="187"/>
    </location>
</feature>
<keyword evidence="1" id="KW-0732">Signal</keyword>
<dbReference type="InterPro" id="IPR025870">
    <property type="entry name" value="Glyoxalase-like_dom"/>
</dbReference>
<name>A0ABU1YRA5_ROSSA</name>
<comment type="caution">
    <text evidence="3">The sequence shown here is derived from an EMBL/GenBank/DDBJ whole genome shotgun (WGS) entry which is preliminary data.</text>
</comment>
<dbReference type="Gene3D" id="3.10.180.10">
    <property type="entry name" value="2,3-Dihydroxybiphenyl 1,2-Dioxygenase, domain 1"/>
    <property type="match status" value="1"/>
</dbReference>
<reference evidence="3 4" key="1">
    <citation type="submission" date="2023-07" db="EMBL/GenBank/DDBJ databases">
        <title>Sorghum-associated microbial communities from plants grown in Nebraska, USA.</title>
        <authorList>
            <person name="Schachtman D."/>
        </authorList>
    </citation>
    <scope>NUCLEOTIDE SEQUENCE [LARGE SCALE GENOMIC DNA]</scope>
    <source>
        <strain evidence="3 4">BE314</strain>
    </source>
</reference>
<dbReference type="Proteomes" id="UP001180453">
    <property type="component" value="Unassembled WGS sequence"/>
</dbReference>
<evidence type="ECO:0000313" key="4">
    <source>
        <dbReference type="Proteomes" id="UP001180453"/>
    </source>
</evidence>
<dbReference type="SUPFAM" id="SSF54593">
    <property type="entry name" value="Glyoxalase/Bleomycin resistance protein/Dihydroxybiphenyl dioxygenase"/>
    <property type="match status" value="1"/>
</dbReference>
<dbReference type="InterPro" id="IPR029068">
    <property type="entry name" value="Glyas_Bleomycin-R_OHBP_Dase"/>
</dbReference>
<accession>A0ABU1YRA5</accession>
<evidence type="ECO:0000313" key="3">
    <source>
        <dbReference type="EMBL" id="MDR7271395.1"/>
    </source>
</evidence>
<dbReference type="EMBL" id="JAVDXU010000003">
    <property type="protein sequence ID" value="MDR7271395.1"/>
    <property type="molecule type" value="Genomic_DNA"/>
</dbReference>
<feature type="signal peptide" evidence="1">
    <location>
        <begin position="1"/>
        <end position="22"/>
    </location>
</feature>
<feature type="chain" id="PRO_5046510673" description="Glyoxalase-like domain-containing protein" evidence="1">
    <location>
        <begin position="23"/>
        <end position="259"/>
    </location>
</feature>
<proteinExistence type="predicted"/>
<organism evidence="3 4">
    <name type="scientific">Roseateles saccharophilus</name>
    <name type="common">Pseudomonas saccharophila</name>
    <dbReference type="NCBI Taxonomy" id="304"/>
    <lineage>
        <taxon>Bacteria</taxon>
        <taxon>Pseudomonadati</taxon>
        <taxon>Pseudomonadota</taxon>
        <taxon>Betaproteobacteria</taxon>
        <taxon>Burkholderiales</taxon>
        <taxon>Sphaerotilaceae</taxon>
        <taxon>Roseateles</taxon>
    </lineage>
</organism>